<dbReference type="SUPFAM" id="SSF141868">
    <property type="entry name" value="EAL domain-like"/>
    <property type="match status" value="1"/>
</dbReference>
<dbReference type="AlphaFoldDB" id="A0A151CE49"/>
<dbReference type="SUPFAM" id="SSF55073">
    <property type="entry name" value="Nucleotide cyclase"/>
    <property type="match status" value="1"/>
</dbReference>
<keyword evidence="3" id="KW-1185">Reference proteome</keyword>
<dbReference type="EMBL" id="LNKT01000067">
    <property type="protein sequence ID" value="KYJ85744.1"/>
    <property type="molecule type" value="Genomic_DNA"/>
</dbReference>
<evidence type="ECO:0000259" key="1">
    <source>
        <dbReference type="PROSITE" id="PS50883"/>
    </source>
</evidence>
<dbReference type="InterPro" id="IPR035919">
    <property type="entry name" value="EAL_sf"/>
</dbReference>
<dbReference type="PROSITE" id="PS50883">
    <property type="entry name" value="EAL"/>
    <property type="match status" value="1"/>
</dbReference>
<gene>
    <name evidence="2" type="ORF">AS592_03120</name>
</gene>
<evidence type="ECO:0000313" key="3">
    <source>
        <dbReference type="Proteomes" id="UP000075359"/>
    </source>
</evidence>
<dbReference type="RefSeq" id="WP_067332159.1">
    <property type="nucleotide sequence ID" value="NZ_LNKT01000067.1"/>
</dbReference>
<sequence length="509" mass="57689">MPIRAINDKHYRGISELYRKSDGVVTGYYITYRDAEGKPVKRRVDADTRDEALHRLHEIKQEIDLLKKEKTMSAVLPGPVKDVVTKTQKRGTAAVSASVKTMHAYQEMISDYKGIAVVSLIDIIAFDEINIAYGYETGARMVKEMEELLRNTLEGSARKGIDPAACELYHIYAGKFCLFIKEDLSPLLIDLLVKILLKKVSGYRFAISPKNHIQINAVFGATKSGSKDRLLYAEKALQEAKSSHNCYIYQDACASDRSGHLYETLLANINHSKVTPYFQGIFEADKADRPYKFESLMRLVDMDGNIISPVVFLEKSKEFRLYTQLMEQMIQKVLDVVVENDVPVTLNLSYIDISNTELCDTLIEKIRSMQIGHRLTVEILESEQIEDLEMVNEFIFALKKNGVSIAIDDFGSGFSNFDNIANLDIDYIKLDGSLISKIHDRRHRIILENMVNICHDLGIKTIAEYISDESIMELAKSIGVDYLQGYHLHMPEHWECVAETFGMKGGENA</sequence>
<dbReference type="Gene3D" id="3.30.70.270">
    <property type="match status" value="1"/>
</dbReference>
<evidence type="ECO:0000313" key="2">
    <source>
        <dbReference type="EMBL" id="KYJ85744.1"/>
    </source>
</evidence>
<dbReference type="InterPro" id="IPR001633">
    <property type="entry name" value="EAL_dom"/>
</dbReference>
<dbReference type="STRING" id="1630136.AS592_03120"/>
<protein>
    <recommendedName>
        <fullName evidence="1">EAL domain-containing protein</fullName>
    </recommendedName>
</protein>
<feature type="domain" description="EAL" evidence="1">
    <location>
        <begin position="258"/>
        <end position="505"/>
    </location>
</feature>
<organism evidence="2 3">
    <name type="scientific">Sulfurovum riftiae</name>
    <dbReference type="NCBI Taxonomy" id="1630136"/>
    <lineage>
        <taxon>Bacteria</taxon>
        <taxon>Pseudomonadati</taxon>
        <taxon>Campylobacterota</taxon>
        <taxon>Epsilonproteobacteria</taxon>
        <taxon>Campylobacterales</taxon>
        <taxon>Sulfurovaceae</taxon>
        <taxon>Sulfurovum</taxon>
    </lineage>
</organism>
<dbReference type="InterPro" id="IPR043128">
    <property type="entry name" value="Rev_trsase/Diguanyl_cyclase"/>
</dbReference>
<dbReference type="CDD" id="cd01948">
    <property type="entry name" value="EAL"/>
    <property type="match status" value="1"/>
</dbReference>
<proteinExistence type="predicted"/>
<dbReference type="Proteomes" id="UP000075359">
    <property type="component" value="Unassembled WGS sequence"/>
</dbReference>
<comment type="caution">
    <text evidence="2">The sequence shown here is derived from an EMBL/GenBank/DDBJ whole genome shotgun (WGS) entry which is preliminary data.</text>
</comment>
<accession>A0A151CE49</accession>
<dbReference type="Pfam" id="PF00563">
    <property type="entry name" value="EAL"/>
    <property type="match status" value="1"/>
</dbReference>
<reference evidence="2 3" key="1">
    <citation type="submission" date="2015-11" db="EMBL/GenBank/DDBJ databases">
        <title>Draft genome of Sulfurovum riftiae 1812E, a member of the Epsilonproteobacteria isolated from the tube of the deep-sea hydrothermal vent tubewom Riftia pachyptila.</title>
        <authorList>
            <person name="Vetriani C."/>
            <person name="Giovannelli D."/>
        </authorList>
    </citation>
    <scope>NUCLEOTIDE SEQUENCE [LARGE SCALE GENOMIC DNA]</scope>
    <source>
        <strain evidence="2 3">1812E</strain>
    </source>
</reference>
<dbReference type="SMART" id="SM00052">
    <property type="entry name" value="EAL"/>
    <property type="match status" value="1"/>
</dbReference>
<dbReference type="InterPro" id="IPR029787">
    <property type="entry name" value="Nucleotide_cyclase"/>
</dbReference>
<name>A0A151CE49_9BACT</name>
<dbReference type="GO" id="GO:0071111">
    <property type="term" value="F:cyclic-guanylate-specific phosphodiesterase activity"/>
    <property type="evidence" value="ECO:0007669"/>
    <property type="project" value="InterPro"/>
</dbReference>
<dbReference type="InterPro" id="IPR050706">
    <property type="entry name" value="Cyclic-di-GMP_PDE-like"/>
</dbReference>
<dbReference type="PANTHER" id="PTHR33121">
    <property type="entry name" value="CYCLIC DI-GMP PHOSPHODIESTERASE PDEF"/>
    <property type="match status" value="1"/>
</dbReference>
<dbReference type="PANTHER" id="PTHR33121:SF79">
    <property type="entry name" value="CYCLIC DI-GMP PHOSPHODIESTERASE PDED-RELATED"/>
    <property type="match status" value="1"/>
</dbReference>
<dbReference type="Gene3D" id="3.20.20.450">
    <property type="entry name" value="EAL domain"/>
    <property type="match status" value="1"/>
</dbReference>